<dbReference type="PANTHER" id="PTHR22789">
    <property type="entry name" value="FUCULOSE PHOSPHATE ALDOLASE"/>
    <property type="match status" value="1"/>
</dbReference>
<dbReference type="NCBIfam" id="NF009003">
    <property type="entry name" value="PRK12348.1"/>
    <property type="match status" value="1"/>
</dbReference>
<evidence type="ECO:0000256" key="4">
    <source>
        <dbReference type="ARBA" id="ARBA00013186"/>
    </source>
</evidence>
<name>A0A0A7RMF0_9LACO</name>
<dbReference type="eggNOG" id="COG0235">
    <property type="taxonomic scope" value="Bacteria"/>
</dbReference>
<reference evidence="15" key="1">
    <citation type="journal article" date="2014" name="Appl. Environ. Microbiol.">
        <title>Detection and genomic characterization of motility in Lactobacillus curvatus: confirmation of motility in a species outside the Lactobacillus salivarius clade.</title>
        <authorList>
            <person name="Cousin F.J."/>
            <person name="Lynch S.M."/>
            <person name="Harris H.M."/>
            <person name="McCann A."/>
            <person name="Lynch D.B."/>
            <person name="Neville B.A."/>
            <person name="Irisawa T."/>
            <person name="Okada S."/>
            <person name="Endo A."/>
            <person name="O'Toole P.W."/>
        </authorList>
    </citation>
    <scope>NUCLEOTIDE SEQUENCE</scope>
    <source>
        <strain evidence="15">DSM 20605</strain>
    </source>
</reference>
<evidence type="ECO:0000256" key="2">
    <source>
        <dbReference type="ARBA" id="ARBA00001947"/>
    </source>
</evidence>
<reference evidence="16 17" key="2">
    <citation type="journal article" date="2015" name="Genome Announc.">
        <title>Expanding the biotechnology potential of lactobacilli through comparative genomics of 213 strains and associated genera.</title>
        <authorList>
            <person name="Sun Z."/>
            <person name="Harris H.M."/>
            <person name="McCann A."/>
            <person name="Guo C."/>
            <person name="Argimon S."/>
            <person name="Zhang W."/>
            <person name="Yang X."/>
            <person name="Jeffery I.B."/>
            <person name="Cooney J.C."/>
            <person name="Kagawa T.F."/>
            <person name="Liu W."/>
            <person name="Song Y."/>
            <person name="Salvetti E."/>
            <person name="Wrobel A."/>
            <person name="Rasinkangas P."/>
            <person name="Parkhill J."/>
            <person name="Rea M.C."/>
            <person name="O'Sullivan O."/>
            <person name="Ritari J."/>
            <person name="Douillard F.P."/>
            <person name="Paul Ross R."/>
            <person name="Yang R."/>
            <person name="Briner A.E."/>
            <person name="Felis G.E."/>
            <person name="de Vos W.M."/>
            <person name="Barrangou R."/>
            <person name="Klaenhammer T.R."/>
            <person name="Caufield P.W."/>
            <person name="Cui Y."/>
            <person name="Zhang H."/>
            <person name="O'Toole P.W."/>
        </authorList>
    </citation>
    <scope>NUCLEOTIDE SEQUENCE [LARGE SCALE GENOMIC DNA]</scope>
    <source>
        <strain evidence="16 17">DSM 20605</strain>
    </source>
</reference>
<dbReference type="GO" id="GO:0008742">
    <property type="term" value="F:L-ribulose-phosphate 4-epimerase activity"/>
    <property type="evidence" value="ECO:0007669"/>
    <property type="project" value="UniProtKB-EC"/>
</dbReference>
<dbReference type="Pfam" id="PF00596">
    <property type="entry name" value="Aldolase_II"/>
    <property type="match status" value="1"/>
</dbReference>
<dbReference type="EMBL" id="KM886873">
    <property type="protein sequence ID" value="AJA34458.1"/>
    <property type="molecule type" value="Genomic_DNA"/>
</dbReference>
<dbReference type="PANTHER" id="PTHR22789:SF8">
    <property type="entry name" value="L-RIBULOSE-5-PHOSPHATE 4-EPIMERASE SGBE"/>
    <property type="match status" value="1"/>
</dbReference>
<evidence type="ECO:0000313" key="17">
    <source>
        <dbReference type="Proteomes" id="UP000051576"/>
    </source>
</evidence>
<evidence type="ECO:0000259" key="14">
    <source>
        <dbReference type="SMART" id="SM01007"/>
    </source>
</evidence>
<dbReference type="GO" id="GO:0005829">
    <property type="term" value="C:cytosol"/>
    <property type="evidence" value="ECO:0007669"/>
    <property type="project" value="TreeGrafter"/>
</dbReference>
<dbReference type="CDD" id="cd00398">
    <property type="entry name" value="Aldolase_II"/>
    <property type="match status" value="1"/>
</dbReference>
<dbReference type="GO" id="GO:0016832">
    <property type="term" value="F:aldehyde-lyase activity"/>
    <property type="evidence" value="ECO:0007669"/>
    <property type="project" value="TreeGrafter"/>
</dbReference>
<sequence>MLEDLKRQVYEANMQLPRLGLVNFTWGNVSGIDRGKGLFVIKPSGVPYEKLKPSDLVVVDLNGKVIEGDLRPSSDTPTHAVLYRHFLKVGGITHTHSPWAVSYAAAGRGIPVLNTTHADTFYGEVPVTRNLTANEIQGDYEKNTGKVIIDTFKKQHLSPAAMKAVLVNQHGPFTWGKNASESVYNAKVLEVIAEMNYHTLLLNPAIKPVSPQLLNKHYLRKHGKNAYYGQKNRLGKK</sequence>
<dbReference type="Proteomes" id="UP000051576">
    <property type="component" value="Unassembled WGS sequence"/>
</dbReference>
<comment type="pathway">
    <text evidence="12">Carbohydrate degradation; L-arabinose degradation via L-ribulose; D-xylulose 5-phosphate from L-arabinose (bacterial route): step 3/3.</text>
</comment>
<evidence type="ECO:0000256" key="7">
    <source>
        <dbReference type="ARBA" id="ARBA00022935"/>
    </source>
</evidence>
<dbReference type="GO" id="GO:0019568">
    <property type="term" value="P:arabinose catabolic process"/>
    <property type="evidence" value="ECO:0007669"/>
    <property type="project" value="UniProtKB-KW"/>
</dbReference>
<keyword evidence="9" id="KW-0119">Carbohydrate metabolism</keyword>
<evidence type="ECO:0000256" key="1">
    <source>
        <dbReference type="ARBA" id="ARBA00001726"/>
    </source>
</evidence>
<evidence type="ECO:0000256" key="11">
    <source>
        <dbReference type="ARBA" id="ARBA00053542"/>
    </source>
</evidence>
<proteinExistence type="inferred from homology"/>
<feature type="domain" description="Class II aldolase/adducin N-terminal" evidence="14">
    <location>
        <begin position="7"/>
        <end position="197"/>
    </location>
</feature>
<dbReference type="SUPFAM" id="SSF53639">
    <property type="entry name" value="AraD/HMP-PK domain-like"/>
    <property type="match status" value="1"/>
</dbReference>
<protein>
    <recommendedName>
        <fullName evidence="13">L-ribulose-5-phosphate 4-epimerase</fullName>
        <ecNumber evidence="4">5.1.3.4</ecNumber>
    </recommendedName>
    <alternativeName>
        <fullName evidence="10">Phosphoribulose isomerase</fullName>
    </alternativeName>
</protein>
<evidence type="ECO:0000256" key="10">
    <source>
        <dbReference type="ARBA" id="ARBA00032206"/>
    </source>
</evidence>
<organism evidence="15">
    <name type="scientific">Liquorilactobacillus vini DSM 20605</name>
    <dbReference type="NCBI Taxonomy" id="1133569"/>
    <lineage>
        <taxon>Bacteria</taxon>
        <taxon>Bacillati</taxon>
        <taxon>Bacillota</taxon>
        <taxon>Bacilli</taxon>
        <taxon>Lactobacillales</taxon>
        <taxon>Lactobacillaceae</taxon>
        <taxon>Liquorilactobacillus</taxon>
    </lineage>
</organism>
<dbReference type="InterPro" id="IPR036409">
    <property type="entry name" value="Aldolase_II/adducin_N_sf"/>
</dbReference>
<evidence type="ECO:0000256" key="9">
    <source>
        <dbReference type="ARBA" id="ARBA00023277"/>
    </source>
</evidence>
<keyword evidence="6" id="KW-0862">Zinc</keyword>
<keyword evidence="5" id="KW-0479">Metal-binding</keyword>
<dbReference type="OrthoDB" id="9786287at2"/>
<evidence type="ECO:0000256" key="12">
    <source>
        <dbReference type="ARBA" id="ARBA00060520"/>
    </source>
</evidence>
<dbReference type="AlphaFoldDB" id="A0A0A7RMF0"/>
<gene>
    <name evidence="16" type="ORF">FD21_GL001716</name>
</gene>
<evidence type="ECO:0000256" key="8">
    <source>
        <dbReference type="ARBA" id="ARBA00023235"/>
    </source>
</evidence>
<evidence type="ECO:0000256" key="6">
    <source>
        <dbReference type="ARBA" id="ARBA00022833"/>
    </source>
</evidence>
<dbReference type="Gene3D" id="3.40.225.10">
    <property type="entry name" value="Class II aldolase/adducin N-terminal domain"/>
    <property type="match status" value="1"/>
</dbReference>
<evidence type="ECO:0000256" key="13">
    <source>
        <dbReference type="ARBA" id="ARBA00074961"/>
    </source>
</evidence>
<dbReference type="EMBL" id="AYYX01000058">
    <property type="protein sequence ID" value="KRM86266.1"/>
    <property type="molecule type" value="Genomic_DNA"/>
</dbReference>
<dbReference type="FunFam" id="3.40.225.10:FF:000001">
    <property type="entry name" value="L-ribulose-5-phosphate 4-epimerase UlaF"/>
    <property type="match status" value="1"/>
</dbReference>
<comment type="similarity">
    <text evidence="3">Belongs to the aldolase class II family. AraD/FucA subfamily.</text>
</comment>
<evidence type="ECO:0000313" key="15">
    <source>
        <dbReference type="EMBL" id="AJA34458.1"/>
    </source>
</evidence>
<dbReference type="PATRIC" id="fig|1133569.4.peg.1860"/>
<keyword evidence="8" id="KW-0413">Isomerase</keyword>
<comment type="function">
    <text evidence="11">Involved in the degradation of L-arabinose. Catalyzes the interconversion of L-ribulose 5-phosphate (LRu5P) and D-xylulose 5-phosphate (D-Xu5P) via a retroaldol/aldol mechanism (carbon-carbon bond cleavage analogous to a class II aldolase reaction).</text>
</comment>
<evidence type="ECO:0000313" key="16">
    <source>
        <dbReference type="EMBL" id="KRM86266.1"/>
    </source>
</evidence>
<evidence type="ECO:0000256" key="3">
    <source>
        <dbReference type="ARBA" id="ARBA00010037"/>
    </source>
</evidence>
<keyword evidence="17" id="KW-1185">Reference proteome</keyword>
<comment type="catalytic activity">
    <reaction evidence="1">
        <text>L-ribulose 5-phosphate = D-xylulose 5-phosphate</text>
        <dbReference type="Rhea" id="RHEA:22368"/>
        <dbReference type="ChEBI" id="CHEBI:57737"/>
        <dbReference type="ChEBI" id="CHEBI:58226"/>
        <dbReference type="EC" id="5.1.3.4"/>
    </reaction>
</comment>
<dbReference type="SMART" id="SM01007">
    <property type="entry name" value="Aldolase_II"/>
    <property type="match status" value="1"/>
</dbReference>
<comment type="cofactor">
    <cofactor evidence="2">
        <name>Zn(2+)</name>
        <dbReference type="ChEBI" id="CHEBI:29105"/>
    </cofactor>
</comment>
<accession>A0A0A7RMF0</accession>
<dbReference type="InterPro" id="IPR001303">
    <property type="entry name" value="Aldolase_II/adducin_N"/>
</dbReference>
<dbReference type="RefSeq" id="WP_010580509.1">
    <property type="nucleotide sequence ID" value="NZ_AHYZ01000084.1"/>
</dbReference>
<dbReference type="GO" id="GO:0046872">
    <property type="term" value="F:metal ion binding"/>
    <property type="evidence" value="ECO:0007669"/>
    <property type="project" value="UniProtKB-KW"/>
</dbReference>
<evidence type="ECO:0000256" key="5">
    <source>
        <dbReference type="ARBA" id="ARBA00022723"/>
    </source>
</evidence>
<dbReference type="InterPro" id="IPR050197">
    <property type="entry name" value="Aldolase_class_II_sugar_metab"/>
</dbReference>
<dbReference type="STRING" id="1133569.FD21_GL001716"/>
<dbReference type="EC" id="5.1.3.4" evidence="4"/>
<dbReference type="NCBIfam" id="NF006047">
    <property type="entry name" value="PRK08193.1"/>
    <property type="match status" value="1"/>
</dbReference>
<keyword evidence="7" id="KW-0054">Arabinose catabolism</keyword>